<sequence length="583" mass="64732">MKRSLKPIESLPIWAKENGIILNGVTLAISPSGYGTGLVTTARHSKPGSLFIQVPSHLLFSKGRVWELAQEDEDLAQILAANGEFTQTTRGTILIFLLMQIAHTSPDLLESGSERLPIGKPGPFAEYVQYIQTETSLPTFWSGEDTDHFWGTSLERHHVAKMRSLATEFEQFKASCKDLHWAEIWLGGEERGCLTFQDWLTVDAMWRSRAMDLSGEAGDDCRECLVPVMDMANHTPDGIAAYELAVDGNGKKCAELRLDMDLAPTLTHQGGLMPYQGANVVRKGSEITISYGNIKGAAEMIFSYGFLDHNLPDARSMMLGWKLPEDDPLRFEKVAALDLEPGIQIYTPGGAESSEVCFAGAAVWAMSINEEDGLKIVRNTEPPSSSFQQNDNCNDPVLPLQTPSDEDNNNESTSYNLFFKGTLITSKSHLLDILKHDRAALVFRTRAYAYVLMRVEEELSRLASSHPSTDEDDSTNAEDEKEGSSASSRARICQQLRHLEITLLSKAAEYFSAQISTLIEHPDVVNYSILLEQGLTLPELSDAEQWARFEDEHDERNRVGYVSALEEKLERLAAPGRREANGV</sequence>
<evidence type="ECO:0000313" key="2">
    <source>
        <dbReference type="EMBL" id="CAF9922804.1"/>
    </source>
</evidence>
<dbReference type="SUPFAM" id="SSF82199">
    <property type="entry name" value="SET domain"/>
    <property type="match status" value="1"/>
</dbReference>
<dbReference type="GO" id="GO:0005634">
    <property type="term" value="C:nucleus"/>
    <property type="evidence" value="ECO:0007669"/>
    <property type="project" value="TreeGrafter"/>
</dbReference>
<proteinExistence type="predicted"/>
<keyword evidence="3" id="KW-1185">Reference proteome</keyword>
<dbReference type="InterPro" id="IPR046341">
    <property type="entry name" value="SET_dom_sf"/>
</dbReference>
<dbReference type="PANTHER" id="PTHR13271:SF76">
    <property type="entry name" value="SET DOMAIN-CONTAINING PROTEIN 8"/>
    <property type="match status" value="1"/>
</dbReference>
<dbReference type="Proteomes" id="UP000664169">
    <property type="component" value="Unassembled WGS sequence"/>
</dbReference>
<dbReference type="AlphaFoldDB" id="A0A8H3FDX8"/>
<dbReference type="InterPro" id="IPR050600">
    <property type="entry name" value="SETD3_SETD6_MTase"/>
</dbReference>
<evidence type="ECO:0000256" key="1">
    <source>
        <dbReference type="SAM" id="MobiDB-lite"/>
    </source>
</evidence>
<feature type="compositionally biased region" description="Polar residues" evidence="1">
    <location>
        <begin position="381"/>
        <end position="393"/>
    </location>
</feature>
<evidence type="ECO:0000313" key="3">
    <source>
        <dbReference type="Proteomes" id="UP000664169"/>
    </source>
</evidence>
<organism evidence="2 3">
    <name type="scientific">Gomphillus americanus</name>
    <dbReference type="NCBI Taxonomy" id="1940652"/>
    <lineage>
        <taxon>Eukaryota</taxon>
        <taxon>Fungi</taxon>
        <taxon>Dikarya</taxon>
        <taxon>Ascomycota</taxon>
        <taxon>Pezizomycotina</taxon>
        <taxon>Lecanoromycetes</taxon>
        <taxon>OSLEUM clade</taxon>
        <taxon>Ostropomycetidae</taxon>
        <taxon>Ostropales</taxon>
        <taxon>Graphidaceae</taxon>
        <taxon>Gomphilloideae</taxon>
        <taxon>Gomphillus</taxon>
    </lineage>
</organism>
<dbReference type="OrthoDB" id="441812at2759"/>
<comment type="caution">
    <text evidence="2">The sequence shown here is derived from an EMBL/GenBank/DDBJ whole genome shotgun (WGS) entry which is preliminary data.</text>
</comment>
<dbReference type="GO" id="GO:0016279">
    <property type="term" value="F:protein-lysine N-methyltransferase activity"/>
    <property type="evidence" value="ECO:0007669"/>
    <property type="project" value="TreeGrafter"/>
</dbReference>
<gene>
    <name evidence="2" type="ORF">GOMPHAMPRED_002677</name>
</gene>
<dbReference type="CDD" id="cd10527">
    <property type="entry name" value="SET_LSMT"/>
    <property type="match status" value="1"/>
</dbReference>
<dbReference type="EMBL" id="CAJPDQ010000018">
    <property type="protein sequence ID" value="CAF9922804.1"/>
    <property type="molecule type" value="Genomic_DNA"/>
</dbReference>
<feature type="region of interest" description="Disordered" evidence="1">
    <location>
        <begin position="461"/>
        <end position="489"/>
    </location>
</feature>
<name>A0A8H3FDX8_9LECA</name>
<feature type="region of interest" description="Disordered" evidence="1">
    <location>
        <begin position="379"/>
        <end position="411"/>
    </location>
</feature>
<dbReference type="PANTHER" id="PTHR13271">
    <property type="entry name" value="UNCHARACTERIZED PUTATIVE METHYLTRANSFERASE"/>
    <property type="match status" value="1"/>
</dbReference>
<accession>A0A8H3FDX8</accession>
<evidence type="ECO:0008006" key="4">
    <source>
        <dbReference type="Google" id="ProtNLM"/>
    </source>
</evidence>
<reference evidence="2" key="1">
    <citation type="submission" date="2021-03" db="EMBL/GenBank/DDBJ databases">
        <authorList>
            <person name="Tagirdzhanova G."/>
        </authorList>
    </citation>
    <scope>NUCLEOTIDE SEQUENCE</scope>
</reference>
<protein>
    <recommendedName>
        <fullName evidence="4">SET domain-containing protein</fullName>
    </recommendedName>
</protein>
<feature type="compositionally biased region" description="Acidic residues" evidence="1">
    <location>
        <begin position="470"/>
        <end position="481"/>
    </location>
</feature>
<dbReference type="Gene3D" id="3.90.1410.10">
    <property type="entry name" value="set domain protein methyltransferase, domain 1"/>
    <property type="match status" value="1"/>
</dbReference>